<feature type="domain" description="Nse4/EID protein Nse3/MAGE-binding" evidence="10">
    <location>
        <begin position="294"/>
        <end position="348"/>
    </location>
</feature>
<evidence type="ECO:0000313" key="12">
    <source>
        <dbReference type="Proteomes" id="UP000269539"/>
    </source>
</evidence>
<evidence type="ECO:0000259" key="9">
    <source>
        <dbReference type="Pfam" id="PF08743"/>
    </source>
</evidence>
<protein>
    <recommendedName>
        <fullName evidence="7">Non-structural maintenance of chromosomes element 4</fullName>
    </recommendedName>
</protein>
<dbReference type="VEuPathDB" id="FungiDB:BTJ68_14580"/>
<reference evidence="11 12" key="1">
    <citation type="journal article" date="2018" name="BMC Genomics">
        <title>Genomic evidence for intraspecific hybridization in a clonal and extremely halotolerant yeast.</title>
        <authorList>
            <person name="Gostincar C."/>
            <person name="Stajich J.E."/>
            <person name="Zupancic J."/>
            <person name="Zalar P."/>
            <person name="Gunde-Cimerman N."/>
        </authorList>
    </citation>
    <scope>NUCLEOTIDE SEQUENCE [LARGE SCALE GENOMIC DNA]</scope>
    <source>
        <strain evidence="11 12">EXF-10513</strain>
    </source>
</reference>
<dbReference type="InterPro" id="IPR029225">
    <property type="entry name" value="Nse4_Nse3-bd"/>
</dbReference>
<comment type="subcellular location">
    <subcellularLocation>
        <location evidence="1 7">Nucleus</location>
    </subcellularLocation>
</comment>
<dbReference type="InterPro" id="IPR027786">
    <property type="entry name" value="Nse4/EID"/>
</dbReference>
<feature type="compositionally biased region" description="Polar residues" evidence="8">
    <location>
        <begin position="123"/>
        <end position="142"/>
    </location>
</feature>
<evidence type="ECO:0000256" key="2">
    <source>
        <dbReference type="ARBA" id="ARBA00008997"/>
    </source>
</evidence>
<dbReference type="PANTHER" id="PTHR16140">
    <property type="entry name" value="NON-STRUCTURAL MAINTENANCE OF CHROMOSOMES ELEMENT 4"/>
    <property type="match status" value="1"/>
</dbReference>
<dbReference type="Pfam" id="PF08743">
    <property type="entry name" value="Nse4_C"/>
    <property type="match status" value="1"/>
</dbReference>
<keyword evidence="6 7" id="KW-0539">Nucleus</keyword>
<evidence type="ECO:0000256" key="4">
    <source>
        <dbReference type="ARBA" id="ARBA00023172"/>
    </source>
</evidence>
<dbReference type="GO" id="GO:0006310">
    <property type="term" value="P:DNA recombination"/>
    <property type="evidence" value="ECO:0007669"/>
    <property type="project" value="UniProtKB-UniRule"/>
</dbReference>
<dbReference type="AlphaFoldDB" id="A0A3M7D966"/>
<name>A0A3M7D966_HORWE</name>
<feature type="region of interest" description="Disordered" evidence="8">
    <location>
        <begin position="321"/>
        <end position="354"/>
    </location>
</feature>
<evidence type="ECO:0000256" key="7">
    <source>
        <dbReference type="RuleBase" id="RU365071"/>
    </source>
</evidence>
<accession>A0A3M7D966</accession>
<sequence length="585" mass="65222">MQPGIPDTRPGLAEALVGSLRRDGEWLGGGEGLDGDVEVGVRGEVAATMAEIWPPEEGGVWERSLVSFEAGAETYILTARGIRRSVEEAKVKGSILSPVLSPSILRRLIHICSTPCNMARLNTRPSNAPSRQYDSITPTPGDSDQENRDPSATPANSRKNHTADMPPPTQSRRSRNTLPTPTSDPSDAPHSGQRRKRNGDQVPLTDDERREAQYRRFYDPNQNVRERQEGKRRMREMGRTIDENRDDWLNSKSVTGPTDLLNQADSNFNRRVKQTNDAVQDGANIRHLSAIMDKKAGQMVLGDGSTSIDIDEFVGKCITFMRSDEPSTNPPTQTQRRRTRHPDDDDDDPSADQPLDWAAFGHYACLPFTRRPAVPNFLLGPLSVEKKHRTLTQRRPRQAHDPNTREARPEAVSNASLQDSSSSESAALTTICTRIKNLLSRHLTHATQLLEQQGFTEDDLGTPRYAEACARLRLATDGGVRLFDWVINPRSFGQTVENLFYTSFLIKEGAVGISFADEGRTPSLLPTRPSSLAEQRVKGTEKHQAVLALDYAVWRQLIELYEIREPLIPHRREEGDVSDDGSDDD</sequence>
<comment type="similarity">
    <text evidence="2 7">Belongs to the NSE4 family.</text>
</comment>
<keyword evidence="4 7" id="KW-0233">DNA recombination</keyword>
<comment type="subunit">
    <text evidence="7">Component of the SMC5-SMC6 complex.</text>
</comment>
<dbReference type="Proteomes" id="UP000269539">
    <property type="component" value="Unassembled WGS sequence"/>
</dbReference>
<evidence type="ECO:0000259" key="10">
    <source>
        <dbReference type="Pfam" id="PF15412"/>
    </source>
</evidence>
<dbReference type="GO" id="GO:0030915">
    <property type="term" value="C:Smc5-Smc6 complex"/>
    <property type="evidence" value="ECO:0007669"/>
    <property type="project" value="UniProtKB-UniRule"/>
</dbReference>
<feature type="compositionally biased region" description="Basic and acidic residues" evidence="8">
    <location>
        <begin position="206"/>
        <end position="234"/>
    </location>
</feature>
<dbReference type="PANTHER" id="PTHR16140:SF0">
    <property type="entry name" value="NON-STRUCTURAL MAINTENANCE OF CHROMOSOMES ELEMENT 4"/>
    <property type="match status" value="1"/>
</dbReference>
<evidence type="ECO:0000313" key="11">
    <source>
        <dbReference type="EMBL" id="RMY60822.1"/>
    </source>
</evidence>
<feature type="region of interest" description="Disordered" evidence="8">
    <location>
        <begin position="121"/>
        <end position="234"/>
    </location>
</feature>
<feature type="region of interest" description="Disordered" evidence="8">
    <location>
        <begin position="388"/>
        <end position="423"/>
    </location>
</feature>
<evidence type="ECO:0000256" key="6">
    <source>
        <dbReference type="ARBA" id="ARBA00023242"/>
    </source>
</evidence>
<organism evidence="11 12">
    <name type="scientific">Hortaea werneckii</name>
    <name type="common">Black yeast</name>
    <name type="synonym">Cladosporium werneckii</name>
    <dbReference type="NCBI Taxonomy" id="91943"/>
    <lineage>
        <taxon>Eukaryota</taxon>
        <taxon>Fungi</taxon>
        <taxon>Dikarya</taxon>
        <taxon>Ascomycota</taxon>
        <taxon>Pezizomycotina</taxon>
        <taxon>Dothideomycetes</taxon>
        <taxon>Dothideomycetidae</taxon>
        <taxon>Mycosphaerellales</taxon>
        <taxon>Teratosphaeriaceae</taxon>
        <taxon>Hortaea</taxon>
    </lineage>
</organism>
<comment type="function">
    <text evidence="7">Component of the SMC5-SMC6 complex, that promotes sister chromatid alignment after DNA damage and facilitates double-stranded DNA breaks (DSBs) repair via homologous recombination between sister chromatids.</text>
</comment>
<keyword evidence="3 7" id="KW-0227">DNA damage</keyword>
<comment type="caution">
    <text evidence="11">The sequence shown here is derived from an EMBL/GenBank/DDBJ whole genome shotgun (WGS) entry which is preliminary data.</text>
</comment>
<feature type="compositionally biased region" description="Basic and acidic residues" evidence="8">
    <location>
        <begin position="398"/>
        <end position="409"/>
    </location>
</feature>
<dbReference type="EMBL" id="QWIO01002171">
    <property type="protein sequence ID" value="RMY60822.1"/>
    <property type="molecule type" value="Genomic_DNA"/>
</dbReference>
<gene>
    <name evidence="11" type="ORF">D0864_13032</name>
</gene>
<evidence type="ECO:0000256" key="5">
    <source>
        <dbReference type="ARBA" id="ARBA00023204"/>
    </source>
</evidence>
<dbReference type="InterPro" id="IPR014854">
    <property type="entry name" value="Nse4_C"/>
</dbReference>
<feature type="compositionally biased region" description="Basic residues" evidence="8">
    <location>
        <begin position="388"/>
        <end position="397"/>
    </location>
</feature>
<proteinExistence type="inferred from homology"/>
<evidence type="ECO:0000256" key="8">
    <source>
        <dbReference type="SAM" id="MobiDB-lite"/>
    </source>
</evidence>
<feature type="compositionally biased region" description="Polar residues" evidence="8">
    <location>
        <begin position="176"/>
        <end position="185"/>
    </location>
</feature>
<feature type="compositionally biased region" description="Low complexity" evidence="8">
    <location>
        <begin position="411"/>
        <end position="423"/>
    </location>
</feature>
<keyword evidence="5 7" id="KW-0234">DNA repair</keyword>
<dbReference type="GO" id="GO:0006281">
    <property type="term" value="P:DNA repair"/>
    <property type="evidence" value="ECO:0007669"/>
    <property type="project" value="UniProtKB-UniRule"/>
</dbReference>
<feature type="domain" description="Non-structural maintenance of chromosome element 4 C-terminal" evidence="9">
    <location>
        <begin position="480"/>
        <end position="568"/>
    </location>
</feature>
<evidence type="ECO:0000256" key="1">
    <source>
        <dbReference type="ARBA" id="ARBA00004123"/>
    </source>
</evidence>
<dbReference type="Pfam" id="PF15412">
    <property type="entry name" value="Nse4-Nse3_bdg"/>
    <property type="match status" value="1"/>
</dbReference>
<dbReference type="GO" id="GO:0005634">
    <property type="term" value="C:nucleus"/>
    <property type="evidence" value="ECO:0007669"/>
    <property type="project" value="UniProtKB-SubCell"/>
</dbReference>
<evidence type="ECO:0000256" key="3">
    <source>
        <dbReference type="ARBA" id="ARBA00022763"/>
    </source>
</evidence>